<sequence>MTAPRTQWRVPPGPGFAAPVAAVDAWRAERRDDGLAITTRTRVRGDDPNLRGHFPGLPIFPGVFVIEAVCQAMALALPGETPDLGELRSVRFLAPLLDGDELTLAVTAAPRTGGGWDVAARGRRRDGTPAVRLRAVFGAADPLPPAGPPPAVEPAGPGLDEHHDVRAALPQRHPLLLVDRVLELDPGRSVTAVKAVTGTEPCYAALPDGSGPRAYRYPRSLMTESLGQCAALLWLGGRGGTDPGDGAVLMFAGVRDLRFAGHARPGDVLRHRVRLDSAIAGTAFASGETWVGDRRIAAATALIAARRPVRPTELVPRRGTGTDRADGAQHSRTARKGTR</sequence>
<proteinExistence type="inferred from homology"/>
<dbReference type="RefSeq" id="WP_378297315.1">
    <property type="nucleotide sequence ID" value="NZ_JBHTJA010000010.1"/>
</dbReference>
<gene>
    <name evidence="5" type="ORF">ACFQ11_08065</name>
</gene>
<dbReference type="PANTHER" id="PTHR30272">
    <property type="entry name" value="3-HYDROXYACYL-[ACYL-CARRIER-PROTEIN] DEHYDRATASE"/>
    <property type="match status" value="1"/>
</dbReference>
<feature type="region of interest" description="Disordered" evidence="3">
    <location>
        <begin position="310"/>
        <end position="339"/>
    </location>
</feature>
<dbReference type="CDD" id="cd00493">
    <property type="entry name" value="FabA_FabZ"/>
    <property type="match status" value="1"/>
</dbReference>
<comment type="similarity">
    <text evidence="1">Belongs to the thioester dehydratase family. FabZ subfamily.</text>
</comment>
<keyword evidence="6" id="KW-1185">Reference proteome</keyword>
<evidence type="ECO:0000259" key="4">
    <source>
        <dbReference type="Pfam" id="PF22818"/>
    </source>
</evidence>
<dbReference type="Gene3D" id="3.10.129.10">
    <property type="entry name" value="Hotdog Thioesterase"/>
    <property type="match status" value="2"/>
</dbReference>
<dbReference type="InterPro" id="IPR054545">
    <property type="entry name" value="ApeI-like"/>
</dbReference>
<accession>A0ABW3EN20</accession>
<evidence type="ECO:0000313" key="5">
    <source>
        <dbReference type="EMBL" id="MFD0900343.1"/>
    </source>
</evidence>
<dbReference type="Pfam" id="PF07977">
    <property type="entry name" value="FabA"/>
    <property type="match status" value="1"/>
</dbReference>
<dbReference type="EC" id="4.2.1.-" evidence="5"/>
<evidence type="ECO:0000313" key="6">
    <source>
        <dbReference type="Proteomes" id="UP001596972"/>
    </source>
</evidence>
<keyword evidence="2 5" id="KW-0456">Lyase</keyword>
<dbReference type="PANTHER" id="PTHR30272:SF1">
    <property type="entry name" value="3-HYDROXYACYL-[ACYL-CARRIER-PROTEIN] DEHYDRATASE"/>
    <property type="match status" value="1"/>
</dbReference>
<dbReference type="EMBL" id="JBHTJA010000010">
    <property type="protein sequence ID" value="MFD0900343.1"/>
    <property type="molecule type" value="Genomic_DNA"/>
</dbReference>
<dbReference type="InterPro" id="IPR013114">
    <property type="entry name" value="FabA_FabZ"/>
</dbReference>
<organism evidence="5 6">
    <name type="scientific">Actinomadura sediminis</name>
    <dbReference type="NCBI Taxonomy" id="1038904"/>
    <lineage>
        <taxon>Bacteria</taxon>
        <taxon>Bacillati</taxon>
        <taxon>Actinomycetota</taxon>
        <taxon>Actinomycetes</taxon>
        <taxon>Streptosporangiales</taxon>
        <taxon>Thermomonosporaceae</taxon>
        <taxon>Actinomadura</taxon>
    </lineage>
</organism>
<evidence type="ECO:0000256" key="1">
    <source>
        <dbReference type="ARBA" id="ARBA00009174"/>
    </source>
</evidence>
<dbReference type="Proteomes" id="UP001596972">
    <property type="component" value="Unassembled WGS sequence"/>
</dbReference>
<dbReference type="InterPro" id="IPR029069">
    <property type="entry name" value="HotDog_dom_sf"/>
</dbReference>
<evidence type="ECO:0000256" key="3">
    <source>
        <dbReference type="SAM" id="MobiDB-lite"/>
    </source>
</evidence>
<evidence type="ECO:0000256" key="2">
    <source>
        <dbReference type="ARBA" id="ARBA00023239"/>
    </source>
</evidence>
<name>A0ABW3EN20_9ACTN</name>
<dbReference type="Pfam" id="PF22818">
    <property type="entry name" value="ApeI-like"/>
    <property type="match status" value="1"/>
</dbReference>
<feature type="compositionally biased region" description="Basic and acidic residues" evidence="3">
    <location>
        <begin position="320"/>
        <end position="329"/>
    </location>
</feature>
<dbReference type="GO" id="GO:0016829">
    <property type="term" value="F:lyase activity"/>
    <property type="evidence" value="ECO:0007669"/>
    <property type="project" value="UniProtKB-KW"/>
</dbReference>
<comment type="caution">
    <text evidence="5">The sequence shown here is derived from an EMBL/GenBank/DDBJ whole genome shotgun (WGS) entry which is preliminary data.</text>
</comment>
<feature type="domain" description="ApeI dehydratase-like" evidence="4">
    <location>
        <begin position="36"/>
        <end position="109"/>
    </location>
</feature>
<reference evidence="6" key="1">
    <citation type="journal article" date="2019" name="Int. J. Syst. Evol. Microbiol.">
        <title>The Global Catalogue of Microorganisms (GCM) 10K type strain sequencing project: providing services to taxonomists for standard genome sequencing and annotation.</title>
        <authorList>
            <consortium name="The Broad Institute Genomics Platform"/>
            <consortium name="The Broad Institute Genome Sequencing Center for Infectious Disease"/>
            <person name="Wu L."/>
            <person name="Ma J."/>
        </authorList>
    </citation>
    <scope>NUCLEOTIDE SEQUENCE [LARGE SCALE GENOMIC DNA]</scope>
    <source>
        <strain evidence="6">JCM 31202</strain>
    </source>
</reference>
<dbReference type="SUPFAM" id="SSF54637">
    <property type="entry name" value="Thioesterase/thiol ester dehydrase-isomerase"/>
    <property type="match status" value="2"/>
</dbReference>
<protein>
    <submittedName>
        <fullName evidence="5">3-hydroxyacyl-ACP dehydratase FabZ family protein</fullName>
        <ecNumber evidence="5">4.2.1.-</ecNumber>
    </submittedName>
</protein>